<accession>A0A179BBT9</accession>
<sequence>MNSKQSLANKIHYETLAEAWRSGRELPPEVSEWSVLTAEPGGVDYVELRGDKQGETQRQSG</sequence>
<protein>
    <submittedName>
        <fullName evidence="1">Uncharacterized protein</fullName>
    </submittedName>
</protein>
<gene>
    <name evidence="1" type="ORF">A4U53_34490</name>
</gene>
<comment type="caution">
    <text evidence="1">The sequence shown here is derived from an EMBL/GenBank/DDBJ whole genome shotgun (WGS) entry which is preliminary data.</text>
</comment>
<name>A0A179BBT9_RHILE</name>
<evidence type="ECO:0000313" key="1">
    <source>
        <dbReference type="EMBL" id="OAP88581.1"/>
    </source>
</evidence>
<reference evidence="1" key="1">
    <citation type="submission" date="2016-04" db="EMBL/GenBank/DDBJ databases">
        <title>Fast-growing isolate from the root nodules of Vavilovia formosa.</title>
        <authorList>
            <person name="Kimeklis A."/>
            <person name="Safronova V."/>
            <person name="Belimov A."/>
            <person name="Andronov E."/>
        </authorList>
    </citation>
    <scope>NUCLEOTIDE SEQUENCE [LARGE SCALE GENOMIC DNA]</scope>
    <source>
        <strain evidence="1">Vaf-46</strain>
    </source>
</reference>
<dbReference type="EMBL" id="LWBS01000452">
    <property type="protein sequence ID" value="OAP88581.1"/>
    <property type="molecule type" value="Genomic_DNA"/>
</dbReference>
<proteinExistence type="predicted"/>
<dbReference type="AlphaFoldDB" id="A0A179BBT9"/>
<organism evidence="1">
    <name type="scientific">Rhizobium leguminosarum</name>
    <dbReference type="NCBI Taxonomy" id="384"/>
    <lineage>
        <taxon>Bacteria</taxon>
        <taxon>Pseudomonadati</taxon>
        <taxon>Pseudomonadota</taxon>
        <taxon>Alphaproteobacteria</taxon>
        <taxon>Hyphomicrobiales</taxon>
        <taxon>Rhizobiaceae</taxon>
        <taxon>Rhizobium/Agrobacterium group</taxon>
        <taxon>Rhizobium</taxon>
    </lineage>
</organism>